<dbReference type="EMBL" id="MU856839">
    <property type="protein sequence ID" value="KAK4158432.1"/>
    <property type="molecule type" value="Genomic_DNA"/>
</dbReference>
<feature type="domain" description="Protein kinase" evidence="1">
    <location>
        <begin position="118"/>
        <end position="425"/>
    </location>
</feature>
<organism evidence="2 3">
    <name type="scientific">Chaetomidium leptoderma</name>
    <dbReference type="NCBI Taxonomy" id="669021"/>
    <lineage>
        <taxon>Eukaryota</taxon>
        <taxon>Fungi</taxon>
        <taxon>Dikarya</taxon>
        <taxon>Ascomycota</taxon>
        <taxon>Pezizomycotina</taxon>
        <taxon>Sordariomycetes</taxon>
        <taxon>Sordariomycetidae</taxon>
        <taxon>Sordariales</taxon>
        <taxon>Chaetomiaceae</taxon>
        <taxon>Chaetomidium</taxon>
    </lineage>
</organism>
<dbReference type="InterPro" id="IPR000719">
    <property type="entry name" value="Prot_kinase_dom"/>
</dbReference>
<protein>
    <submittedName>
        <fullName evidence="2">CBL-interacting serine/threonine-protein kinase 16</fullName>
    </submittedName>
</protein>
<evidence type="ECO:0000259" key="1">
    <source>
        <dbReference type="PROSITE" id="PS50011"/>
    </source>
</evidence>
<sequence length="425" mass="49069">MGYFEEYDLDSRFKSVFTGWHPGSENGHYHTVINWDQRRTISVFTPEGKQDEEFVFEALEELIDNLPADVVRIAVSNNLELLSSSTAFDNDTTIIPFYPSPADFPPQLQLPKVRRSQLTEIERLGLQADHTTYEPTPSETRHVVFKYYINEGNVTMFWHEVNCILRIPSHPNIVPLDRLVIDSVTASGPEMVVRFTTPFIAGGTISDNVSRIFKLEHLRQLITAIDYLNLSLGVAHGDISMWNLLIDPETDYLRLFDFNLATKLGHEENRNDVKLAIFTVYEIITRDLSFREEEYYPDELAASTVLQMEDWVQHPDVRLEEGVTVSEYRRVLENWVNNRRQGIDKELQQDYKQAPEAAIDWPSMPDFSLVDCAGTMMRRPSQMRQGMIRRGEPFIKWQRPPTRHLPLPAGQRLLATGEVVDDILQ</sequence>
<accession>A0AAN6VVB7</accession>
<reference evidence="2" key="2">
    <citation type="submission" date="2023-05" db="EMBL/GenBank/DDBJ databases">
        <authorList>
            <consortium name="Lawrence Berkeley National Laboratory"/>
            <person name="Steindorff A."/>
            <person name="Hensen N."/>
            <person name="Bonometti L."/>
            <person name="Westerberg I."/>
            <person name="Brannstrom I.O."/>
            <person name="Guillou S."/>
            <person name="Cros-Aarteil S."/>
            <person name="Calhoun S."/>
            <person name="Haridas S."/>
            <person name="Kuo A."/>
            <person name="Mondo S."/>
            <person name="Pangilinan J."/>
            <person name="Riley R."/>
            <person name="Labutti K."/>
            <person name="Andreopoulos B."/>
            <person name="Lipzen A."/>
            <person name="Chen C."/>
            <person name="Yanf M."/>
            <person name="Daum C."/>
            <person name="Ng V."/>
            <person name="Clum A."/>
            <person name="Ohm R."/>
            <person name="Martin F."/>
            <person name="Silar P."/>
            <person name="Natvig D."/>
            <person name="Lalanne C."/>
            <person name="Gautier V."/>
            <person name="Ament-Velasquez S.L."/>
            <person name="Kruys A."/>
            <person name="Hutchinson M.I."/>
            <person name="Powell A.J."/>
            <person name="Barry K."/>
            <person name="Miller A.N."/>
            <person name="Grigoriev I.V."/>
            <person name="Debuchy R."/>
            <person name="Gladieux P."/>
            <person name="Thoren M.H."/>
            <person name="Johannesson H."/>
        </authorList>
    </citation>
    <scope>NUCLEOTIDE SEQUENCE</scope>
    <source>
        <strain evidence="2">CBS 538.74</strain>
    </source>
</reference>
<dbReference type="Proteomes" id="UP001302745">
    <property type="component" value="Unassembled WGS sequence"/>
</dbReference>
<dbReference type="SMART" id="SM00220">
    <property type="entry name" value="S_TKc"/>
    <property type="match status" value="1"/>
</dbReference>
<dbReference type="GO" id="GO:0004672">
    <property type="term" value="F:protein kinase activity"/>
    <property type="evidence" value="ECO:0007669"/>
    <property type="project" value="InterPro"/>
</dbReference>
<evidence type="ECO:0000313" key="3">
    <source>
        <dbReference type="Proteomes" id="UP001302745"/>
    </source>
</evidence>
<dbReference type="Pfam" id="PF00069">
    <property type="entry name" value="Pkinase"/>
    <property type="match status" value="1"/>
</dbReference>
<keyword evidence="2" id="KW-0418">Kinase</keyword>
<keyword evidence="3" id="KW-1185">Reference proteome</keyword>
<proteinExistence type="predicted"/>
<dbReference type="AlphaFoldDB" id="A0AAN6VVB7"/>
<keyword evidence="2" id="KW-0808">Transferase</keyword>
<gene>
    <name evidence="2" type="ORF">C8A00DRAFT_10863</name>
</gene>
<dbReference type="Gene3D" id="1.10.510.10">
    <property type="entry name" value="Transferase(Phosphotransferase) domain 1"/>
    <property type="match status" value="1"/>
</dbReference>
<dbReference type="PROSITE" id="PS50011">
    <property type="entry name" value="PROTEIN_KINASE_DOM"/>
    <property type="match status" value="1"/>
</dbReference>
<dbReference type="InterPro" id="IPR011009">
    <property type="entry name" value="Kinase-like_dom_sf"/>
</dbReference>
<evidence type="ECO:0000313" key="2">
    <source>
        <dbReference type="EMBL" id="KAK4158432.1"/>
    </source>
</evidence>
<dbReference type="SUPFAM" id="SSF56112">
    <property type="entry name" value="Protein kinase-like (PK-like)"/>
    <property type="match status" value="1"/>
</dbReference>
<dbReference type="GO" id="GO:0005524">
    <property type="term" value="F:ATP binding"/>
    <property type="evidence" value="ECO:0007669"/>
    <property type="project" value="InterPro"/>
</dbReference>
<reference evidence="2" key="1">
    <citation type="journal article" date="2023" name="Mol. Phylogenet. Evol.">
        <title>Genome-scale phylogeny and comparative genomics of the fungal order Sordariales.</title>
        <authorList>
            <person name="Hensen N."/>
            <person name="Bonometti L."/>
            <person name="Westerberg I."/>
            <person name="Brannstrom I.O."/>
            <person name="Guillou S."/>
            <person name="Cros-Aarteil S."/>
            <person name="Calhoun S."/>
            <person name="Haridas S."/>
            <person name="Kuo A."/>
            <person name="Mondo S."/>
            <person name="Pangilinan J."/>
            <person name="Riley R."/>
            <person name="LaButti K."/>
            <person name="Andreopoulos B."/>
            <person name="Lipzen A."/>
            <person name="Chen C."/>
            <person name="Yan M."/>
            <person name="Daum C."/>
            <person name="Ng V."/>
            <person name="Clum A."/>
            <person name="Steindorff A."/>
            <person name="Ohm R.A."/>
            <person name="Martin F."/>
            <person name="Silar P."/>
            <person name="Natvig D.O."/>
            <person name="Lalanne C."/>
            <person name="Gautier V."/>
            <person name="Ament-Velasquez S.L."/>
            <person name="Kruys A."/>
            <person name="Hutchinson M.I."/>
            <person name="Powell A.J."/>
            <person name="Barry K."/>
            <person name="Miller A.N."/>
            <person name="Grigoriev I.V."/>
            <person name="Debuchy R."/>
            <person name="Gladieux P."/>
            <person name="Hiltunen Thoren M."/>
            <person name="Johannesson H."/>
        </authorList>
    </citation>
    <scope>NUCLEOTIDE SEQUENCE</scope>
    <source>
        <strain evidence="2">CBS 538.74</strain>
    </source>
</reference>
<comment type="caution">
    <text evidence="2">The sequence shown here is derived from an EMBL/GenBank/DDBJ whole genome shotgun (WGS) entry which is preliminary data.</text>
</comment>
<name>A0AAN6VVB7_9PEZI</name>